<evidence type="ECO:0000313" key="4">
    <source>
        <dbReference type="Proteomes" id="UP000295636"/>
    </source>
</evidence>
<dbReference type="Pfam" id="PF09992">
    <property type="entry name" value="NAGPA"/>
    <property type="match status" value="1"/>
</dbReference>
<evidence type="ECO:0000313" key="3">
    <source>
        <dbReference type="EMBL" id="TDF97752.1"/>
    </source>
</evidence>
<feature type="region of interest" description="Disordered" evidence="1">
    <location>
        <begin position="368"/>
        <end position="606"/>
    </location>
</feature>
<reference evidence="3 4" key="1">
    <citation type="submission" date="2019-03" db="EMBL/GenBank/DDBJ databases">
        <title>This is whole genome sequence of Paenibacillus sp MS74 strain.</title>
        <authorList>
            <person name="Trinh H.N."/>
        </authorList>
    </citation>
    <scope>NUCLEOTIDE SEQUENCE [LARGE SCALE GENOMIC DNA]</scope>
    <source>
        <strain evidence="3 4">MS74</strain>
    </source>
</reference>
<feature type="compositionally biased region" description="Polar residues" evidence="1">
    <location>
        <begin position="566"/>
        <end position="593"/>
    </location>
</feature>
<dbReference type="PANTHER" id="PTHR40446:SF2">
    <property type="entry name" value="N-ACETYLGLUCOSAMINE-1-PHOSPHODIESTER ALPHA-N-ACETYLGLUCOSAMINIDASE"/>
    <property type="match status" value="1"/>
</dbReference>
<keyword evidence="4" id="KW-1185">Reference proteome</keyword>
<feature type="compositionally biased region" description="Basic and acidic residues" evidence="1">
    <location>
        <begin position="382"/>
        <end position="391"/>
    </location>
</feature>
<protein>
    <recommendedName>
        <fullName evidence="2">Phosphodiester glycosidase domain-containing protein</fullName>
    </recommendedName>
</protein>
<dbReference type="EMBL" id="SMRT01000005">
    <property type="protein sequence ID" value="TDF97752.1"/>
    <property type="molecule type" value="Genomic_DNA"/>
</dbReference>
<evidence type="ECO:0000259" key="2">
    <source>
        <dbReference type="Pfam" id="PF09992"/>
    </source>
</evidence>
<dbReference type="Proteomes" id="UP000295636">
    <property type="component" value="Unassembled WGS sequence"/>
</dbReference>
<proteinExistence type="predicted"/>
<feature type="domain" description="Phosphodiester glycosidase" evidence="2">
    <location>
        <begin position="154"/>
        <end position="330"/>
    </location>
</feature>
<name>A0A4R5KQX9_9BACL</name>
<dbReference type="AlphaFoldDB" id="A0A4R5KQX9"/>
<feature type="compositionally biased region" description="Basic and acidic residues" evidence="1">
    <location>
        <begin position="403"/>
        <end position="417"/>
    </location>
</feature>
<dbReference type="InterPro" id="IPR018711">
    <property type="entry name" value="NAGPA"/>
</dbReference>
<organism evidence="3 4">
    <name type="scientific">Paenibacillus piri</name>
    <dbReference type="NCBI Taxonomy" id="2547395"/>
    <lineage>
        <taxon>Bacteria</taxon>
        <taxon>Bacillati</taxon>
        <taxon>Bacillota</taxon>
        <taxon>Bacilli</taxon>
        <taxon>Bacillales</taxon>
        <taxon>Paenibacillaceae</taxon>
        <taxon>Paenibacillus</taxon>
    </lineage>
</organism>
<dbReference type="OrthoDB" id="9816453at2"/>
<feature type="compositionally biased region" description="Polar residues" evidence="1">
    <location>
        <begin position="440"/>
        <end position="462"/>
    </location>
</feature>
<feature type="compositionally biased region" description="Low complexity" evidence="1">
    <location>
        <begin position="521"/>
        <end position="553"/>
    </location>
</feature>
<sequence length="606" mass="63338">MQLLKSTRKQLRDWSWLKRMLLIIAVLAFLASSFLFLTGPGTSLRIWMAETVIITQHREWAWIFVGAEQRDEMVRKMHQFIEKNAEEKQNMGLIQHKTYKKNRTIDELIKVEDISGRLWKGKKMYVFDPKSIRVMTPVKSGEGERITSMVKRTGAVAGVNGGGFDDPEGLGNGFAALGAIISGGDIVFTDQDGSIPQHIVGFTKDGTLVIGKYNMFELRDMGISEAASFYPRVIANGKPLPISDGSRAPRTAVGQKEDGTVIFIVVDGRQAHSVGATLKEIQDIFLEDGVVNAGFLDGGASSEMVVDGELITKPSSRYGERRLPSAFLVYDHPEDVVANRVWDGIDKIDPGGSYDHPDFLKEQAELKAKQKNNPAPPPASKTEPEKTEPTKASDTGSSTTKPADTKKTPTDTKETDGAKTQTPAAGTGAGTGSKDKEPTTGKTAPGSTTQQQNGGAAQPHNNGTGTPPASGSGGASGSTAPNRPADTTQHGNGAAQQGDVPAGSGSGALPPNETNGGKSSAPGGTAPGGAAQTPGTTAPATTSPTPGTGVPPAKESVPKSADPAHTGSSTPANSNQAGGSPTTSQPVPSTQETPAAPTVPTANKTN</sequence>
<dbReference type="PANTHER" id="PTHR40446">
    <property type="entry name" value="N-ACETYLGLUCOSAMINE-1-PHOSPHODIESTER ALPHA-N-ACETYLGLUCOSAMINIDASE"/>
    <property type="match status" value="1"/>
</dbReference>
<comment type="caution">
    <text evidence="3">The sequence shown here is derived from an EMBL/GenBank/DDBJ whole genome shotgun (WGS) entry which is preliminary data.</text>
</comment>
<evidence type="ECO:0000256" key="1">
    <source>
        <dbReference type="SAM" id="MobiDB-lite"/>
    </source>
</evidence>
<gene>
    <name evidence="3" type="ORF">E1757_13560</name>
</gene>
<accession>A0A4R5KQX9</accession>
<feature type="compositionally biased region" description="Polar residues" evidence="1">
    <location>
        <begin position="485"/>
        <end position="495"/>
    </location>
</feature>